<dbReference type="InterPro" id="IPR006015">
    <property type="entry name" value="Universal_stress_UspA"/>
</dbReference>
<keyword evidence="4" id="KW-1185">Reference proteome</keyword>
<evidence type="ECO:0000313" key="3">
    <source>
        <dbReference type="EMBL" id="BBX45913.1"/>
    </source>
</evidence>
<dbReference type="RefSeq" id="WP_163776143.1">
    <property type="nucleotide sequence ID" value="NZ_AP022569.1"/>
</dbReference>
<dbReference type="InterPro" id="IPR006016">
    <property type="entry name" value="UspA"/>
</dbReference>
<comment type="similarity">
    <text evidence="1">Belongs to the universal stress protein A family.</text>
</comment>
<dbReference type="PANTHER" id="PTHR46268">
    <property type="entry name" value="STRESS RESPONSE PROTEIN NHAX"/>
    <property type="match status" value="1"/>
</dbReference>
<evidence type="ECO:0000259" key="2">
    <source>
        <dbReference type="Pfam" id="PF00582"/>
    </source>
</evidence>
<name>A0A7I7KVE7_9MYCO</name>
<organism evidence="3 4">
    <name type="scientific">Mycobacterium cookii</name>
    <dbReference type="NCBI Taxonomy" id="1775"/>
    <lineage>
        <taxon>Bacteria</taxon>
        <taxon>Bacillati</taxon>
        <taxon>Actinomycetota</taxon>
        <taxon>Actinomycetes</taxon>
        <taxon>Mycobacteriales</taxon>
        <taxon>Mycobacteriaceae</taxon>
        <taxon>Mycobacterium</taxon>
    </lineage>
</organism>
<accession>A0A7I7KVE7</accession>
<gene>
    <name evidence="3" type="ORF">MCOO_19280</name>
</gene>
<protein>
    <submittedName>
        <fullName evidence="3">Universal stress protein</fullName>
    </submittedName>
</protein>
<dbReference type="Gene3D" id="3.40.50.620">
    <property type="entry name" value="HUPs"/>
    <property type="match status" value="2"/>
</dbReference>
<dbReference type="PANTHER" id="PTHR46268:SF6">
    <property type="entry name" value="UNIVERSAL STRESS PROTEIN UP12"/>
    <property type="match status" value="1"/>
</dbReference>
<feature type="domain" description="UspA" evidence="2">
    <location>
        <begin position="156"/>
        <end position="282"/>
    </location>
</feature>
<proteinExistence type="inferred from homology"/>
<dbReference type="InterPro" id="IPR014729">
    <property type="entry name" value="Rossmann-like_a/b/a_fold"/>
</dbReference>
<dbReference type="Pfam" id="PF00582">
    <property type="entry name" value="Usp"/>
    <property type="match status" value="2"/>
</dbReference>
<sequence>MLEPFPPKSVVVGIDGSHAALRAALWAVDEVAGTDIPLRLIYIREPGSADGCAGARAAMEAAEQAVHDAYDAINKAGKPVKVEMEIIEGYPLSALMQASESTPLLCVGDTGSGQASPAGFGSTATALMRSAHCSVAVVRGGHSDAPVRGRSVVAHVVGSVDDELVLERAFEEAHRRHAPLVVMTAWRSEFDNLQNDRVLREEERLMRAVLDRYAALWTPHYPDVTVDTVVAYGPFLNYLTDHAESAQLVVIGATQGIEVQQLSSPTADRALGRSDFAVLIAR</sequence>
<evidence type="ECO:0000256" key="1">
    <source>
        <dbReference type="ARBA" id="ARBA00008791"/>
    </source>
</evidence>
<reference evidence="3 4" key="1">
    <citation type="journal article" date="2019" name="Emerg. Microbes Infect.">
        <title>Comprehensive subspecies identification of 175 nontuberculous mycobacteria species based on 7547 genomic profiles.</title>
        <authorList>
            <person name="Matsumoto Y."/>
            <person name="Kinjo T."/>
            <person name="Motooka D."/>
            <person name="Nabeya D."/>
            <person name="Jung N."/>
            <person name="Uechi K."/>
            <person name="Horii T."/>
            <person name="Iida T."/>
            <person name="Fujita J."/>
            <person name="Nakamura S."/>
        </authorList>
    </citation>
    <scope>NUCLEOTIDE SEQUENCE [LARGE SCALE GENOMIC DNA]</scope>
    <source>
        <strain evidence="3 4">JCM 12404</strain>
    </source>
</reference>
<dbReference type="EMBL" id="AP022569">
    <property type="protein sequence ID" value="BBX45913.1"/>
    <property type="molecule type" value="Genomic_DNA"/>
</dbReference>
<dbReference type="KEGG" id="mcoo:MCOO_19280"/>
<dbReference type="PRINTS" id="PR01438">
    <property type="entry name" value="UNVRSLSTRESS"/>
</dbReference>
<dbReference type="AlphaFoldDB" id="A0A7I7KVE7"/>
<evidence type="ECO:0000313" key="4">
    <source>
        <dbReference type="Proteomes" id="UP000465866"/>
    </source>
</evidence>
<dbReference type="SUPFAM" id="SSF52402">
    <property type="entry name" value="Adenine nucleotide alpha hydrolases-like"/>
    <property type="match status" value="2"/>
</dbReference>
<dbReference type="Proteomes" id="UP000465866">
    <property type="component" value="Chromosome"/>
</dbReference>
<feature type="domain" description="UspA" evidence="2">
    <location>
        <begin position="8"/>
        <end position="139"/>
    </location>
</feature>